<feature type="compositionally biased region" description="Low complexity" evidence="1">
    <location>
        <begin position="1051"/>
        <end position="1060"/>
    </location>
</feature>
<dbReference type="RefSeq" id="XP_022133554.1">
    <property type="nucleotide sequence ID" value="XM_022277862.1"/>
</dbReference>
<keyword evidence="2" id="KW-1185">Reference proteome</keyword>
<protein>
    <submittedName>
        <fullName evidence="3">Uncharacterized protein LOC111006113 isoform X1</fullName>
    </submittedName>
</protein>
<dbReference type="GeneID" id="111006113"/>
<dbReference type="PANTHER" id="PTHR34536">
    <property type="entry name" value="DENTIN SIALOPHOSPHOPROTEIN-LIKE PROTEIN"/>
    <property type="match status" value="1"/>
</dbReference>
<evidence type="ECO:0000313" key="3">
    <source>
        <dbReference type="RefSeq" id="XP_022133554.1"/>
    </source>
</evidence>
<name>A0A6J1BWB0_MOMCH</name>
<feature type="region of interest" description="Disordered" evidence="1">
    <location>
        <begin position="1039"/>
        <end position="1138"/>
    </location>
</feature>
<gene>
    <name evidence="3" type="primary">LOC111006113</name>
</gene>
<proteinExistence type="predicted"/>
<dbReference type="KEGG" id="mcha:111006113"/>
<dbReference type="PANTHER" id="PTHR34536:SF4">
    <property type="entry name" value="BTZ DOMAIN-CONTAINING PROTEIN"/>
    <property type="match status" value="1"/>
</dbReference>
<evidence type="ECO:0000256" key="1">
    <source>
        <dbReference type="SAM" id="MobiDB-lite"/>
    </source>
</evidence>
<dbReference type="OrthoDB" id="758862at2759"/>
<feature type="compositionally biased region" description="Basic and acidic residues" evidence="1">
    <location>
        <begin position="1120"/>
        <end position="1138"/>
    </location>
</feature>
<feature type="region of interest" description="Disordered" evidence="1">
    <location>
        <begin position="673"/>
        <end position="697"/>
    </location>
</feature>
<feature type="compositionally biased region" description="Low complexity" evidence="1">
    <location>
        <begin position="803"/>
        <end position="818"/>
    </location>
</feature>
<accession>A0A6J1BWB0</accession>
<organism evidence="2 3">
    <name type="scientific">Momordica charantia</name>
    <name type="common">Bitter gourd</name>
    <name type="synonym">Balsam pear</name>
    <dbReference type="NCBI Taxonomy" id="3673"/>
    <lineage>
        <taxon>Eukaryota</taxon>
        <taxon>Viridiplantae</taxon>
        <taxon>Streptophyta</taxon>
        <taxon>Embryophyta</taxon>
        <taxon>Tracheophyta</taxon>
        <taxon>Spermatophyta</taxon>
        <taxon>Magnoliopsida</taxon>
        <taxon>eudicotyledons</taxon>
        <taxon>Gunneridae</taxon>
        <taxon>Pentapetalae</taxon>
        <taxon>rosids</taxon>
        <taxon>fabids</taxon>
        <taxon>Cucurbitales</taxon>
        <taxon>Cucurbitaceae</taxon>
        <taxon>Momordiceae</taxon>
        <taxon>Momordica</taxon>
    </lineage>
</organism>
<feature type="compositionally biased region" description="Basic and acidic residues" evidence="1">
    <location>
        <begin position="673"/>
        <end position="684"/>
    </location>
</feature>
<dbReference type="Proteomes" id="UP000504603">
    <property type="component" value="Unplaced"/>
</dbReference>
<feature type="region of interest" description="Disordered" evidence="1">
    <location>
        <begin position="1163"/>
        <end position="1188"/>
    </location>
</feature>
<evidence type="ECO:0000313" key="2">
    <source>
        <dbReference type="Proteomes" id="UP000504603"/>
    </source>
</evidence>
<feature type="region of interest" description="Disordered" evidence="1">
    <location>
        <begin position="791"/>
        <end position="819"/>
    </location>
</feature>
<reference evidence="3" key="1">
    <citation type="submission" date="2025-08" db="UniProtKB">
        <authorList>
            <consortium name="RefSeq"/>
        </authorList>
    </citation>
    <scope>IDENTIFICATION</scope>
    <source>
        <strain evidence="3">OHB3-1</strain>
    </source>
</reference>
<sequence length="1294" mass="145657">MVAPETEEVGFKHTVMSASDYNVIVPIKKRRFTIVQSSPSSPHKELSSLSLDDNLVKVAEPGISDGITVSSSVTITTSELSEKKEISFSEESERKVDLCNSNRVQSNIEPSGVRFQEDDACFNHQVENKAMNVENEKHALHLLEKPELKLPTSDPNSKLGLCANKKRVGIDRKELEKCKSLTSLVKTEAELSVGLNERLVPDLVVKGSDRKWQKQNNLEPVSLNLSLSKQGSYTQCLTSNVGSDYDGSLQQSNRGNWDLNTSMESWEGCASDDPSVQVPVVQTNTIVTTHRCSTEMVRADISSGKPTPLDQSDYLHLSLNSSDLRPVTKQEQISSVKLDFRSTDSSLSSPGNMQFDDLNVALKVVKAEPFVKGSELESKSNEVKGLGLSGDALMNGELDDQCNLELPKASNICSPMNIVKAKSFKSEPVYESKKEALEMLGGRLNLISKQVLPDVDNSCPIAVPVVAEMSEAARNPSCSTYLATDGDMLNHSELPTPTKGNLNECGGGLVNSEKTDITKDPGLGDSSISIAKPFNAEDENQNNPKWCLLKLSNEQCSGLQGGEESSVSDEEKISLSADILEEYPYSSEYESDGKQDVDGAMAEVHNDIEEDYEDGEVREPLLKTQVESSVCVKREVENFDHGDFSKDKKINSVGLPGTDFSTLISVKQENKLESHDVRQEDKFHSVTTNQSSEQEKDEASYLKEILVEENASNKVIKATGRRQLFHCEERDALEDQNSSDKATDGIEEPIVTVSQGDAENVKTVDFVRNNDPVLPNVKEPVNNDDATDDFIHGSRHINPCHGSTSSSPSKTRSNSLRSVLTRTDREQILDVALEGGKLQPQGRDDRYSGVSQKIYVNRHQNLSPQTNFHRRERFTIRTDSLQGEWDFNPTVSPGIYSDQIPYDAPRRKYLSAVSDDDIDQNHYKIKPNGPFRSAGRQGRQILDDEGPPYCHIPSRRKSPGIRDGPPVRGVKMVHRMPRNISPSGCIREAGSELVGPRHGEKFMRTFEDETMDPIYAHPQPPYEVDRPPFIRERRNFTIQRKTFPRIDSKSPGRSRGRSPGQWVPGKRKSYRFCGHLGMTRRSSPGYRGDRMRSPDQPPPIHGDMPVRRHGFPFSPLPSSDLRDMRSAPDQGHMRSDIRCRNRSDRLSFRNRRFEIMDPRDRIESSEYFDGPSQLNELSGDGNDDDRRRFSDRHEHLHSFRPQYNDSDGENYHNNAEDSRRPFRFCAEDGPPEFHERGNMREREFNRRVKNQPGNLTRRTGVVIEEHEVEDYRHGRQMWNDHGFEDISRMKRKRF</sequence>